<organism evidence="8 9">
    <name type="scientific">Halorientalis pallida</name>
    <dbReference type="NCBI Taxonomy" id="2479928"/>
    <lineage>
        <taxon>Archaea</taxon>
        <taxon>Methanobacteriati</taxon>
        <taxon>Methanobacteriota</taxon>
        <taxon>Stenosarchaea group</taxon>
        <taxon>Halobacteria</taxon>
        <taxon>Halobacteriales</taxon>
        <taxon>Haloarculaceae</taxon>
        <taxon>Halorientalis</taxon>
    </lineage>
</organism>
<evidence type="ECO:0000313" key="8">
    <source>
        <dbReference type="EMBL" id="RXK51873.1"/>
    </source>
</evidence>
<dbReference type="PANTHER" id="PTHR33653:SF1">
    <property type="entry name" value="RIBONUCLEASE VAPC2"/>
    <property type="match status" value="1"/>
</dbReference>
<dbReference type="AlphaFoldDB" id="A0A498L9L5"/>
<dbReference type="RefSeq" id="WP_129067727.1">
    <property type="nucleotide sequence ID" value="NZ_RDFA01000001.1"/>
</dbReference>
<gene>
    <name evidence="8" type="ORF">EAF64_04360</name>
</gene>
<keyword evidence="9" id="KW-1185">Reference proteome</keyword>
<dbReference type="GO" id="GO:0004518">
    <property type="term" value="F:nuclease activity"/>
    <property type="evidence" value="ECO:0007669"/>
    <property type="project" value="UniProtKB-KW"/>
</dbReference>
<dbReference type="Gene3D" id="3.40.50.1010">
    <property type="entry name" value="5'-nuclease"/>
    <property type="match status" value="1"/>
</dbReference>
<sequence>MILDTSVLLDLMRDDSAAVERIRELESAGVPQRLSAMTLYELHWGLGYSDRSAEERAEIEAIVDSRTLYDVTPEILRKTGRIGGGLRRDGRPLDDPGDEIIGATGIVHDESVLTGNPDDFRRIDGLSVVTY</sequence>
<comment type="caution">
    <text evidence="8">The sequence shown here is derived from an EMBL/GenBank/DDBJ whole genome shotgun (WGS) entry which is preliminary data.</text>
</comment>
<dbReference type="OrthoDB" id="38049at2157"/>
<keyword evidence="3" id="KW-0479">Metal-binding</keyword>
<comment type="similarity">
    <text evidence="6">Belongs to the PINc/VapC protein family.</text>
</comment>
<evidence type="ECO:0000256" key="1">
    <source>
        <dbReference type="ARBA" id="ARBA00001946"/>
    </source>
</evidence>
<evidence type="ECO:0000256" key="5">
    <source>
        <dbReference type="ARBA" id="ARBA00022842"/>
    </source>
</evidence>
<evidence type="ECO:0000313" key="9">
    <source>
        <dbReference type="Proteomes" id="UP000289691"/>
    </source>
</evidence>
<dbReference type="GO" id="GO:0046872">
    <property type="term" value="F:metal ion binding"/>
    <property type="evidence" value="ECO:0007669"/>
    <property type="project" value="UniProtKB-KW"/>
</dbReference>
<evidence type="ECO:0000256" key="3">
    <source>
        <dbReference type="ARBA" id="ARBA00022723"/>
    </source>
</evidence>
<protein>
    <submittedName>
        <fullName evidence="8">Type II toxin-antitoxin system VapC family toxin</fullName>
    </submittedName>
</protein>
<dbReference type="EMBL" id="RDFA01000001">
    <property type="protein sequence ID" value="RXK51873.1"/>
    <property type="molecule type" value="Genomic_DNA"/>
</dbReference>
<dbReference type="SUPFAM" id="SSF88723">
    <property type="entry name" value="PIN domain-like"/>
    <property type="match status" value="1"/>
</dbReference>
<evidence type="ECO:0000259" key="7">
    <source>
        <dbReference type="Pfam" id="PF01850"/>
    </source>
</evidence>
<dbReference type="GO" id="GO:0016787">
    <property type="term" value="F:hydrolase activity"/>
    <property type="evidence" value="ECO:0007669"/>
    <property type="project" value="UniProtKB-KW"/>
</dbReference>
<keyword evidence="5" id="KW-0460">Magnesium</keyword>
<reference evidence="8 9" key="1">
    <citation type="submission" date="2019-01" db="EMBL/GenBank/DDBJ databases">
        <title>Halorientalis sp. F13-25 a new haloarchaeum isolated from hypersaline water.</title>
        <authorList>
            <person name="Ana D.-V."/>
            <person name="Cristina S.-P."/>
            <person name="Antonio V."/>
        </authorList>
    </citation>
    <scope>NUCLEOTIDE SEQUENCE [LARGE SCALE GENOMIC DNA]</scope>
    <source>
        <strain evidence="8 9">F13-25</strain>
    </source>
</reference>
<dbReference type="PANTHER" id="PTHR33653">
    <property type="entry name" value="RIBONUCLEASE VAPC2"/>
    <property type="match status" value="1"/>
</dbReference>
<evidence type="ECO:0000256" key="2">
    <source>
        <dbReference type="ARBA" id="ARBA00022722"/>
    </source>
</evidence>
<dbReference type="Pfam" id="PF01850">
    <property type="entry name" value="PIN"/>
    <property type="match status" value="1"/>
</dbReference>
<feature type="domain" description="PIN" evidence="7">
    <location>
        <begin position="1"/>
        <end position="125"/>
    </location>
</feature>
<evidence type="ECO:0000256" key="6">
    <source>
        <dbReference type="ARBA" id="ARBA00038093"/>
    </source>
</evidence>
<dbReference type="Proteomes" id="UP000289691">
    <property type="component" value="Unassembled WGS sequence"/>
</dbReference>
<keyword evidence="2" id="KW-0540">Nuclease</keyword>
<accession>A0A498L9L5</accession>
<dbReference type="InterPro" id="IPR002716">
    <property type="entry name" value="PIN_dom"/>
</dbReference>
<name>A0A498L9L5_9EURY</name>
<evidence type="ECO:0000256" key="4">
    <source>
        <dbReference type="ARBA" id="ARBA00022801"/>
    </source>
</evidence>
<dbReference type="InterPro" id="IPR029060">
    <property type="entry name" value="PIN-like_dom_sf"/>
</dbReference>
<dbReference type="InterPro" id="IPR050556">
    <property type="entry name" value="Type_II_TA_system_RNase"/>
</dbReference>
<keyword evidence="4" id="KW-0378">Hydrolase</keyword>
<comment type="cofactor">
    <cofactor evidence="1">
        <name>Mg(2+)</name>
        <dbReference type="ChEBI" id="CHEBI:18420"/>
    </cofactor>
</comment>
<proteinExistence type="inferred from homology"/>